<reference evidence="1 2" key="1">
    <citation type="submission" date="2024-07" db="EMBL/GenBank/DDBJ databases">
        <authorList>
            <person name="Thanompreechachai J."/>
            <person name="Duangmal K."/>
        </authorList>
    </citation>
    <scope>NUCLEOTIDE SEQUENCE [LARGE SCALE GENOMIC DNA]</scope>
    <source>
        <strain evidence="1 2">TBRC 1896</strain>
    </source>
</reference>
<dbReference type="InterPro" id="IPR029046">
    <property type="entry name" value="LolA/LolB/LppX"/>
</dbReference>
<evidence type="ECO:0000313" key="1">
    <source>
        <dbReference type="EMBL" id="MEZ0493155.1"/>
    </source>
</evidence>
<keyword evidence="1" id="KW-0449">Lipoprotein</keyword>
<dbReference type="EMBL" id="JBGGTQ010000005">
    <property type="protein sequence ID" value="MEZ0493155.1"/>
    <property type="molecule type" value="Genomic_DNA"/>
</dbReference>
<sequence>MTTHSTTRPTSRRRRRIGTLAAGGAVVLALGLGACGGGDDSASGTPSQGTAASSPATQLTAFEAVKASARNSEEAGSAKFALTMSGTGEAASVGDVSAEGSFDSAQGAVEMTMTLPAQAGGTELTMRLVDGTAYLSGAPLTAEGQWVQVPLDQMGAAGVDTAAMDPTQQLQQLQAVAEDVRELPAQDVRGVQAKGYSGTIDAAKAIEQLPAEQQTQEAKEAAAQVGSIPFTLYVDDQDRPVRMTEEVTVEGSTLNVQMDFFDWGSTVDVAAPDPATVTEMPGAGAMTGGTTGEAPAAA</sequence>
<dbReference type="Gene3D" id="2.50.20.20">
    <property type="match status" value="1"/>
</dbReference>
<keyword evidence="2" id="KW-1185">Reference proteome</keyword>
<evidence type="ECO:0000313" key="2">
    <source>
        <dbReference type="Proteomes" id="UP001566476"/>
    </source>
</evidence>
<proteinExistence type="predicted"/>
<name>A0ABV4I3S1_9ACTN</name>
<protein>
    <submittedName>
        <fullName evidence="1">LppX_LprAFG lipoprotein</fullName>
    </submittedName>
</protein>
<dbReference type="Proteomes" id="UP001566476">
    <property type="component" value="Unassembled WGS sequence"/>
</dbReference>
<dbReference type="SUPFAM" id="SSF89392">
    <property type="entry name" value="Prokaryotic lipoproteins and lipoprotein localization factors"/>
    <property type="match status" value="1"/>
</dbReference>
<dbReference type="RefSeq" id="WP_370719387.1">
    <property type="nucleotide sequence ID" value="NZ_JBGGTQ010000005.1"/>
</dbReference>
<organism evidence="1 2">
    <name type="scientific">Kineococcus mangrovi</name>
    <dbReference type="NCBI Taxonomy" id="1660183"/>
    <lineage>
        <taxon>Bacteria</taxon>
        <taxon>Bacillati</taxon>
        <taxon>Actinomycetota</taxon>
        <taxon>Actinomycetes</taxon>
        <taxon>Kineosporiales</taxon>
        <taxon>Kineosporiaceae</taxon>
        <taxon>Kineococcus</taxon>
    </lineage>
</organism>
<accession>A0ABV4I3S1</accession>
<comment type="caution">
    <text evidence="1">The sequence shown here is derived from an EMBL/GenBank/DDBJ whole genome shotgun (WGS) entry which is preliminary data.</text>
</comment>
<gene>
    <name evidence="1" type="ORF">AB2L28_13010</name>
</gene>